<evidence type="ECO:0000313" key="2">
    <source>
        <dbReference type="Proteomes" id="UP001232063"/>
    </source>
</evidence>
<sequence>MLLLLADNKYKIINDKKAPDLRGFFIYHRRKMIANQVWVKRKACILRIAGAQAFDINEFLVYESLN</sequence>
<keyword evidence="2" id="KW-1185">Reference proteome</keyword>
<proteinExistence type="predicted"/>
<dbReference type="AlphaFoldDB" id="A0AAE3R9D8"/>
<dbReference type="Proteomes" id="UP001232063">
    <property type="component" value="Unassembled WGS sequence"/>
</dbReference>
<gene>
    <name evidence="1" type="ORF">QNI22_24715</name>
</gene>
<protein>
    <submittedName>
        <fullName evidence="1">Uncharacterized protein</fullName>
    </submittedName>
</protein>
<dbReference type="EMBL" id="JASJOU010000009">
    <property type="protein sequence ID" value="MDJ1503889.1"/>
    <property type="molecule type" value="Genomic_DNA"/>
</dbReference>
<reference evidence="1" key="1">
    <citation type="submission" date="2023-05" db="EMBL/GenBank/DDBJ databases">
        <authorList>
            <person name="Zhang X."/>
        </authorList>
    </citation>
    <scope>NUCLEOTIDE SEQUENCE</scope>
    <source>
        <strain evidence="1">BD1B2-1</strain>
    </source>
</reference>
<dbReference type="RefSeq" id="WP_314514600.1">
    <property type="nucleotide sequence ID" value="NZ_JASJOU010000009.1"/>
</dbReference>
<evidence type="ECO:0000313" key="1">
    <source>
        <dbReference type="EMBL" id="MDJ1503889.1"/>
    </source>
</evidence>
<accession>A0AAE3R9D8</accession>
<organism evidence="1 2">
    <name type="scientific">Xanthocytophaga agilis</name>
    <dbReference type="NCBI Taxonomy" id="3048010"/>
    <lineage>
        <taxon>Bacteria</taxon>
        <taxon>Pseudomonadati</taxon>
        <taxon>Bacteroidota</taxon>
        <taxon>Cytophagia</taxon>
        <taxon>Cytophagales</taxon>
        <taxon>Rhodocytophagaceae</taxon>
        <taxon>Xanthocytophaga</taxon>
    </lineage>
</organism>
<name>A0AAE3R9D8_9BACT</name>
<comment type="caution">
    <text evidence="1">The sequence shown here is derived from an EMBL/GenBank/DDBJ whole genome shotgun (WGS) entry which is preliminary data.</text>
</comment>